<keyword evidence="2" id="KW-0229">DNA integration</keyword>
<dbReference type="InterPro" id="IPR050808">
    <property type="entry name" value="Phage_Integrase"/>
</dbReference>
<evidence type="ECO:0000256" key="6">
    <source>
        <dbReference type="SAM" id="MobiDB-lite"/>
    </source>
</evidence>
<dbReference type="InterPro" id="IPR013762">
    <property type="entry name" value="Integrase-like_cat_sf"/>
</dbReference>
<keyword evidence="4" id="KW-0233">DNA recombination</keyword>
<name>A0AB37ZBK0_9PSED</name>
<dbReference type="GO" id="GO:0003677">
    <property type="term" value="F:DNA binding"/>
    <property type="evidence" value="ECO:0007669"/>
    <property type="project" value="UniProtKB-KW"/>
</dbReference>
<evidence type="ECO:0000256" key="5">
    <source>
        <dbReference type="SAM" id="Coils"/>
    </source>
</evidence>
<gene>
    <name evidence="7" type="ORF">SAMN05216370_3637</name>
</gene>
<evidence type="ECO:0000256" key="1">
    <source>
        <dbReference type="ARBA" id="ARBA00008857"/>
    </source>
</evidence>
<sequence length="447" mass="50655">MFECRASGAVEGYYRRRDGGGQKIKLGVFKKTPKSPGLLLTELREQAVRYAKIAAEHGDIKAYLARCAAEEEVEQAERQRQLHEQQRLAAIEASKGTLSELFRDYIEDRRRDGVSAAQIKEFERVLSKDLEGEKVVAVSKEGQEERLDIMNMKAKDVRPEHVNLLLKPIWDRGAGRQTGKVRSFLVAAFNFGLKAEHHIDRSSAKSYGLQMNPADPVTVPNTSKPGERSLTDKELKQFWYTITKVDSVGAIMARVFHFAFATAGQRPLQFIREPWTSYNLQKKYLKIIDSKGRGSKKRAHFVPLSRRALQVLEQVRALQSPGAVYPWSVGGQKPIHASSLSHAVSEWFATDHAKMNGQPIPKFSPRDIRRTCTQFMQRNGIKDFDSDALQSHGQTGVVVTHYRNNPEAKLPQMRPTMEAFDAVLSRLLDSPDEDEHQAEQLDLFENR</sequence>
<keyword evidence="8" id="KW-1185">Reference proteome</keyword>
<evidence type="ECO:0000313" key="7">
    <source>
        <dbReference type="EMBL" id="SCW79585.1"/>
    </source>
</evidence>
<dbReference type="SUPFAM" id="SSF56349">
    <property type="entry name" value="DNA breaking-rejoining enzymes"/>
    <property type="match status" value="1"/>
</dbReference>
<evidence type="ECO:0008006" key="9">
    <source>
        <dbReference type="Google" id="ProtNLM"/>
    </source>
</evidence>
<evidence type="ECO:0000256" key="4">
    <source>
        <dbReference type="ARBA" id="ARBA00023172"/>
    </source>
</evidence>
<dbReference type="PANTHER" id="PTHR30629:SF2">
    <property type="entry name" value="PROPHAGE INTEGRASE INTS-RELATED"/>
    <property type="match status" value="1"/>
</dbReference>
<dbReference type="InterPro" id="IPR011010">
    <property type="entry name" value="DNA_brk_join_enz"/>
</dbReference>
<organism evidence="7 8">
    <name type="scientific">Pseudomonas peli</name>
    <dbReference type="NCBI Taxonomy" id="592361"/>
    <lineage>
        <taxon>Bacteria</taxon>
        <taxon>Pseudomonadati</taxon>
        <taxon>Pseudomonadota</taxon>
        <taxon>Gammaproteobacteria</taxon>
        <taxon>Pseudomonadales</taxon>
        <taxon>Pseudomonadaceae</taxon>
        <taxon>Pseudomonas</taxon>
    </lineage>
</organism>
<dbReference type="PANTHER" id="PTHR30629">
    <property type="entry name" value="PROPHAGE INTEGRASE"/>
    <property type="match status" value="1"/>
</dbReference>
<dbReference type="AlphaFoldDB" id="A0AB37ZBK0"/>
<accession>A0AB37ZBK0</accession>
<dbReference type="InterPro" id="IPR010998">
    <property type="entry name" value="Integrase_recombinase_N"/>
</dbReference>
<reference evidence="7 8" key="1">
    <citation type="submission" date="2016-10" db="EMBL/GenBank/DDBJ databases">
        <authorList>
            <person name="Varghese N."/>
            <person name="Submissions S."/>
        </authorList>
    </citation>
    <scope>NUCLEOTIDE SEQUENCE [LARGE SCALE GENOMIC DNA]</scope>
    <source>
        <strain evidence="7 8">DSM 17833</strain>
    </source>
</reference>
<comment type="similarity">
    <text evidence="1">Belongs to the 'phage' integrase family.</text>
</comment>
<evidence type="ECO:0000256" key="2">
    <source>
        <dbReference type="ARBA" id="ARBA00022908"/>
    </source>
</evidence>
<dbReference type="GO" id="GO:0006310">
    <property type="term" value="P:DNA recombination"/>
    <property type="evidence" value="ECO:0007669"/>
    <property type="project" value="UniProtKB-KW"/>
</dbReference>
<keyword evidence="5" id="KW-0175">Coiled coil</keyword>
<dbReference type="Gene3D" id="1.10.443.10">
    <property type="entry name" value="Intergrase catalytic core"/>
    <property type="match status" value="1"/>
</dbReference>
<dbReference type="Proteomes" id="UP000242418">
    <property type="component" value="Unassembled WGS sequence"/>
</dbReference>
<proteinExistence type="inferred from homology"/>
<dbReference type="EMBL" id="FMTL01000003">
    <property type="protein sequence ID" value="SCW79585.1"/>
    <property type="molecule type" value="Genomic_DNA"/>
</dbReference>
<feature type="region of interest" description="Disordered" evidence="6">
    <location>
        <begin position="205"/>
        <end position="229"/>
    </location>
</feature>
<comment type="caution">
    <text evidence="7">The sequence shown here is derived from an EMBL/GenBank/DDBJ whole genome shotgun (WGS) entry which is preliminary data.</text>
</comment>
<evidence type="ECO:0000313" key="8">
    <source>
        <dbReference type="Proteomes" id="UP000242418"/>
    </source>
</evidence>
<protein>
    <recommendedName>
        <fullName evidence="9">Phage integrase family protein</fullName>
    </recommendedName>
</protein>
<dbReference type="RefSeq" id="WP_169852805.1">
    <property type="nucleotide sequence ID" value="NZ_FMTL01000003.1"/>
</dbReference>
<evidence type="ECO:0000256" key="3">
    <source>
        <dbReference type="ARBA" id="ARBA00023125"/>
    </source>
</evidence>
<feature type="coiled-coil region" evidence="5">
    <location>
        <begin position="66"/>
        <end position="93"/>
    </location>
</feature>
<dbReference type="Gene3D" id="1.10.150.130">
    <property type="match status" value="1"/>
</dbReference>
<keyword evidence="3" id="KW-0238">DNA-binding</keyword>
<dbReference type="GO" id="GO:0015074">
    <property type="term" value="P:DNA integration"/>
    <property type="evidence" value="ECO:0007669"/>
    <property type="project" value="UniProtKB-KW"/>
</dbReference>